<dbReference type="EMBL" id="CP002049">
    <property type="protein sequence ID" value="ADI13902.1"/>
    <property type="molecule type" value="Genomic_DNA"/>
</dbReference>
<evidence type="ECO:0000256" key="5">
    <source>
        <dbReference type="RuleBase" id="RU003512"/>
    </source>
</evidence>
<evidence type="ECO:0000256" key="3">
    <source>
        <dbReference type="ARBA" id="ARBA00022723"/>
    </source>
</evidence>
<reference evidence="7 8" key="2">
    <citation type="journal article" date="2011" name="Stand. Genomic Sci.">
        <title>Complete genome sequence of Truepera radiovictrix type strain (RQ-24).</title>
        <authorList>
            <person name="Ivanova N."/>
            <person name="Rohde C."/>
            <person name="Munk C."/>
            <person name="Nolan M."/>
            <person name="Lucas S."/>
            <person name="Del Rio T.G."/>
            <person name="Tice H."/>
            <person name="Deshpande S."/>
            <person name="Cheng J.F."/>
            <person name="Tapia R."/>
            <person name="Han C."/>
            <person name="Goodwin L."/>
            <person name="Pitluck S."/>
            <person name="Liolios K."/>
            <person name="Mavromatis K."/>
            <person name="Mikhailova N."/>
            <person name="Pati A."/>
            <person name="Chen A."/>
            <person name="Palaniappan K."/>
            <person name="Land M."/>
            <person name="Hauser L."/>
            <person name="Chang Y.J."/>
            <person name="Jeffries C.D."/>
            <person name="Brambilla E."/>
            <person name="Rohde M."/>
            <person name="Goker M."/>
            <person name="Tindall B.J."/>
            <person name="Woyke T."/>
            <person name="Bristow J."/>
            <person name="Eisen J.A."/>
            <person name="Markowitz V."/>
            <person name="Hugenholtz P."/>
            <person name="Kyrpides N.C."/>
            <person name="Klenk H.P."/>
            <person name="Lapidus A."/>
        </authorList>
    </citation>
    <scope>NUCLEOTIDE SEQUENCE [LARGE SCALE GENOMIC DNA]</scope>
    <source>
        <strain evidence="8">DSM 17093 / CIP 108686 / LMG 22925 / RQ-24</strain>
    </source>
</reference>
<dbReference type="PANTHER" id="PTHR42953">
    <property type="entry name" value="HIGH-AFFINITY ZINC UPTAKE SYSTEM PROTEIN ZNUA-RELATED"/>
    <property type="match status" value="1"/>
</dbReference>
<dbReference type="InterPro" id="IPR006129">
    <property type="entry name" value="AdhesinB"/>
</dbReference>
<evidence type="ECO:0000256" key="2">
    <source>
        <dbReference type="ARBA" id="ARBA00022448"/>
    </source>
</evidence>
<evidence type="ECO:0000256" key="1">
    <source>
        <dbReference type="ARBA" id="ARBA00004196"/>
    </source>
</evidence>
<accession>D7CU04</accession>
<comment type="similarity">
    <text evidence="5">Belongs to the bacterial solute-binding protein 9 family.</text>
</comment>
<keyword evidence="8" id="KW-1185">Reference proteome</keyword>
<dbReference type="PANTHER" id="PTHR42953:SF1">
    <property type="entry name" value="METAL-BINDING PROTEIN HI_0362-RELATED"/>
    <property type="match status" value="1"/>
</dbReference>
<evidence type="ECO:0000256" key="4">
    <source>
        <dbReference type="ARBA" id="ARBA00022729"/>
    </source>
</evidence>
<dbReference type="SUPFAM" id="SSF53807">
    <property type="entry name" value="Helical backbone' metal receptor"/>
    <property type="match status" value="1"/>
</dbReference>
<dbReference type="HOGENOM" id="CLU_016838_1_1_0"/>
<evidence type="ECO:0000256" key="6">
    <source>
        <dbReference type="SAM" id="SignalP"/>
    </source>
</evidence>
<dbReference type="InterPro" id="IPR006127">
    <property type="entry name" value="ZnuA-like"/>
</dbReference>
<reference evidence="8" key="1">
    <citation type="submission" date="2010-05" db="EMBL/GenBank/DDBJ databases">
        <title>The complete genome of Truepera radiovictris DSM 17093.</title>
        <authorList>
            <consortium name="US DOE Joint Genome Institute (JGI-PGF)"/>
            <person name="Lucas S."/>
            <person name="Copeland A."/>
            <person name="Lapidus A."/>
            <person name="Glavina del Rio T."/>
            <person name="Dalin E."/>
            <person name="Tice H."/>
            <person name="Bruce D."/>
            <person name="Goodwin L."/>
            <person name="Pitluck S."/>
            <person name="Kyrpides N."/>
            <person name="Mavromatis K."/>
            <person name="Ovchinnikova G."/>
            <person name="Munk A.C."/>
            <person name="Detter J.C."/>
            <person name="Han C."/>
            <person name="Tapia R."/>
            <person name="Land M."/>
            <person name="Hauser L."/>
            <person name="Markowitz V."/>
            <person name="Cheng J.-F."/>
            <person name="Hugenholtz P."/>
            <person name="Woyke T."/>
            <person name="Wu D."/>
            <person name="Tindall B."/>
            <person name="Pomrenke H.G."/>
            <person name="Brambilla E."/>
            <person name="Klenk H.-P."/>
            <person name="Eisen J.A."/>
        </authorList>
    </citation>
    <scope>NUCLEOTIDE SEQUENCE [LARGE SCALE GENOMIC DNA]</scope>
    <source>
        <strain evidence="8">DSM 17093 / CIP 108686 / LMG 22925 / RQ-24</strain>
    </source>
</reference>
<organism evidence="7 8">
    <name type="scientific">Truepera radiovictrix (strain DSM 17093 / CIP 108686 / LMG 22925 / RQ-24)</name>
    <dbReference type="NCBI Taxonomy" id="649638"/>
    <lineage>
        <taxon>Bacteria</taxon>
        <taxon>Thermotogati</taxon>
        <taxon>Deinococcota</taxon>
        <taxon>Deinococci</taxon>
        <taxon>Trueperales</taxon>
        <taxon>Trueperaceae</taxon>
        <taxon>Truepera</taxon>
    </lineage>
</organism>
<comment type="subcellular location">
    <subcellularLocation>
        <location evidence="1">Cell envelope</location>
    </subcellularLocation>
</comment>
<dbReference type="AlphaFoldDB" id="D7CU04"/>
<keyword evidence="3" id="KW-0479">Metal-binding</keyword>
<dbReference type="eggNOG" id="COG0803">
    <property type="taxonomic scope" value="Bacteria"/>
</dbReference>
<dbReference type="GO" id="GO:0007155">
    <property type="term" value="P:cell adhesion"/>
    <property type="evidence" value="ECO:0007669"/>
    <property type="project" value="InterPro"/>
</dbReference>
<dbReference type="PRINTS" id="PR00691">
    <property type="entry name" value="ADHESINB"/>
</dbReference>
<dbReference type="InterPro" id="IPR006128">
    <property type="entry name" value="Lipoprotein_PsaA-like"/>
</dbReference>
<protein>
    <submittedName>
        <fullName evidence="7">Periplasmic solute binding protein</fullName>
    </submittedName>
</protein>
<evidence type="ECO:0000313" key="8">
    <source>
        <dbReference type="Proteomes" id="UP000000379"/>
    </source>
</evidence>
<name>D7CU04_TRURR</name>
<dbReference type="KEGG" id="tra:Trad_0767"/>
<dbReference type="STRING" id="649638.Trad_0767"/>
<dbReference type="Proteomes" id="UP000000379">
    <property type="component" value="Chromosome"/>
</dbReference>
<feature type="chain" id="PRO_5003094430" evidence="6">
    <location>
        <begin position="28"/>
        <end position="304"/>
    </location>
</feature>
<proteinExistence type="inferred from homology"/>
<gene>
    <name evidence="7" type="ordered locus">Trad_0767</name>
</gene>
<dbReference type="GO" id="GO:0030001">
    <property type="term" value="P:metal ion transport"/>
    <property type="evidence" value="ECO:0007669"/>
    <property type="project" value="InterPro"/>
</dbReference>
<dbReference type="InterPro" id="IPR050492">
    <property type="entry name" value="Bact_metal-bind_prot9"/>
</dbReference>
<sequence>MNQRRSARLIPAIVPIVALTLGAAAFAQPAPQPTIVTSFSILEDFARQIAGEGADVRVLAPVGAEVHEWELVPQNFIDLEEADVLFYNGYDLETWLPQAEATLAEGALAVAVAEETGYETLPITLGEFEGAPDPHLWMDPRAAVRYVEVMRDALVAADPESAATYEANAAAYLAELEALYEELREQLGAIPAANRLLVTSEAALLYYAAAFGFEHEGIWGSNAETEGTPEQIIRVVTLVREREPAALFWESTISDRYVQSVADETGTPVAGPLYVDSLGEAGTGAESYLELQRANAALLVETLR</sequence>
<keyword evidence="2 5" id="KW-0813">Transport</keyword>
<dbReference type="PRINTS" id="PR00690">
    <property type="entry name" value="ADHESNFAMILY"/>
</dbReference>
<feature type="signal peptide" evidence="6">
    <location>
        <begin position="1"/>
        <end position="27"/>
    </location>
</feature>
<dbReference type="GO" id="GO:0030313">
    <property type="term" value="C:cell envelope"/>
    <property type="evidence" value="ECO:0007669"/>
    <property type="project" value="UniProtKB-SubCell"/>
</dbReference>
<evidence type="ECO:0000313" key="7">
    <source>
        <dbReference type="EMBL" id="ADI13902.1"/>
    </source>
</evidence>
<dbReference type="Pfam" id="PF01297">
    <property type="entry name" value="ZnuA"/>
    <property type="match status" value="1"/>
</dbReference>
<keyword evidence="4 6" id="KW-0732">Signal</keyword>
<dbReference type="Gene3D" id="3.40.50.1980">
    <property type="entry name" value="Nitrogenase molybdenum iron protein domain"/>
    <property type="match status" value="2"/>
</dbReference>
<dbReference type="GO" id="GO:0046872">
    <property type="term" value="F:metal ion binding"/>
    <property type="evidence" value="ECO:0007669"/>
    <property type="project" value="UniProtKB-KW"/>
</dbReference>